<protein>
    <recommendedName>
        <fullName evidence="3">tRNA(Met) cytidine acetate ligase</fullName>
        <ecNumber evidence="3">6.3.4.-</ecNumber>
    </recommendedName>
</protein>
<comment type="function">
    <text evidence="3">Catalyzes the formation of N(4)-acetylcytidine (ac(4)C) at the wobble position of elongator tRNA(Met), using acetate and ATP as substrates. First activates an acetate ion to form acetyladenylate (Ac-AMP) and then transfers the acetyl group to tRNA to form ac(4)C34.</text>
</comment>
<dbReference type="Proteomes" id="UP001225646">
    <property type="component" value="Unassembled WGS sequence"/>
</dbReference>
<dbReference type="Gene3D" id="3.40.50.620">
    <property type="entry name" value="HUPs"/>
    <property type="match status" value="1"/>
</dbReference>
<keyword evidence="1 3" id="KW-0436">Ligase</keyword>
<feature type="binding site" evidence="3">
    <location>
        <begin position="7"/>
        <end position="20"/>
    </location>
    <ligand>
        <name>ATP</name>
        <dbReference type="ChEBI" id="CHEBI:30616"/>
    </ligand>
</feature>
<keyword evidence="3" id="KW-0067">ATP-binding</keyword>
<dbReference type="PANTHER" id="PTHR37825:SF1">
    <property type="entry name" value="TRNA(MET) CYTIDINE ACETATE LIGASE"/>
    <property type="match status" value="1"/>
</dbReference>
<keyword evidence="2 3" id="KW-0819">tRNA processing</keyword>
<dbReference type="NCBIfam" id="NF010191">
    <property type="entry name" value="PRK13670.1"/>
    <property type="match status" value="1"/>
</dbReference>
<sequence>MKAVGIVVEYNPFHNGHQFHLQNSLKESGADVVIAVMSGYFLQRGEPAVVSKWARTKMALQNGVDIVIELPYAFSTQSAEIFAKGAVSILDALFCQYLCFGSEQGDIEPFINTMDHLTNKKEQYEKILKETLQKGYSYPKATSIAFEAITADHKNMIDLKKPNNILGYQYIQAIRDLKSQIKPLTIKRIGADYHDETLHKTTIASATSIRKALFEHNDLYSLGEYMPNASFQELKKYGDTFSMFHQWENYYPFFKYSILTKSLDELNEIYEMDEGLQYRLKAKILKSCSFHEFLQSVKTKRYTWTRLQRLCVHILTNTKKKEMLPASSSTQAPYLRLLGMSQKGQRYLQKIKKHLSVPIIAKLSAFDHPLLSLDVRAAHVYSLALPEPKRSSFIMKEYSTPPIRYDEMEKQFL</sequence>
<accession>A0ABT9VKX9</accession>
<comment type="subcellular location">
    <subcellularLocation>
        <location evidence="3">Cytoplasm</location>
    </subcellularLocation>
</comment>
<dbReference type="InterPro" id="IPR014729">
    <property type="entry name" value="Rossmann-like_a/b/a_fold"/>
</dbReference>
<feature type="binding site" evidence="3">
    <location>
        <position position="163"/>
    </location>
    <ligand>
        <name>ATP</name>
        <dbReference type="ChEBI" id="CHEBI:30616"/>
    </ligand>
</feature>
<feature type="binding site" evidence="3">
    <location>
        <position position="101"/>
    </location>
    <ligand>
        <name>ATP</name>
        <dbReference type="ChEBI" id="CHEBI:30616"/>
    </ligand>
</feature>
<gene>
    <name evidence="3" type="primary">tmcAL</name>
    <name evidence="4" type="ORF">J2S06_000690</name>
</gene>
<proteinExistence type="inferred from homology"/>
<feature type="binding site" evidence="3">
    <location>
        <begin position="188"/>
        <end position="189"/>
    </location>
    <ligand>
        <name>ATP</name>
        <dbReference type="ChEBI" id="CHEBI:30616"/>
    </ligand>
</feature>
<dbReference type="RefSeq" id="WP_044896136.1">
    <property type="nucleotide sequence ID" value="NZ_JAUSTR010000001.1"/>
</dbReference>
<keyword evidence="3" id="KW-0820">tRNA-binding</keyword>
<keyword evidence="3" id="KW-0547">Nucleotide-binding</keyword>
<evidence type="ECO:0000256" key="1">
    <source>
        <dbReference type="ARBA" id="ARBA00022598"/>
    </source>
</evidence>
<keyword evidence="5" id="KW-1185">Reference proteome</keyword>
<comment type="caution">
    <text evidence="4">The sequence shown here is derived from an EMBL/GenBank/DDBJ whole genome shotgun (WGS) entry which is preliminary data.</text>
</comment>
<dbReference type="EMBL" id="JAUSTR010000001">
    <property type="protein sequence ID" value="MDQ0161620.1"/>
    <property type="molecule type" value="Genomic_DNA"/>
</dbReference>
<evidence type="ECO:0000313" key="4">
    <source>
        <dbReference type="EMBL" id="MDQ0161620.1"/>
    </source>
</evidence>
<comment type="similarity">
    <text evidence="3">Belongs to the TmcAL family.</text>
</comment>
<keyword evidence="3" id="KW-0694">RNA-binding</keyword>
<dbReference type="InterPro" id="IPR008513">
    <property type="entry name" value="tRNA(Met)_cyd_acetate_ligase"/>
</dbReference>
<name>A0ABT9VKX9_9BACI</name>
<dbReference type="EC" id="6.3.4.-" evidence="3"/>
<dbReference type="Pfam" id="PF05636">
    <property type="entry name" value="HIGH_NTase1"/>
    <property type="match status" value="1"/>
</dbReference>
<dbReference type="PANTHER" id="PTHR37825">
    <property type="entry name" value="TRNA(MET) CYTIDINE ACETATE LIGASE"/>
    <property type="match status" value="1"/>
</dbReference>
<dbReference type="SUPFAM" id="SSF52374">
    <property type="entry name" value="Nucleotidylyl transferase"/>
    <property type="match status" value="1"/>
</dbReference>
<evidence type="ECO:0000256" key="3">
    <source>
        <dbReference type="HAMAP-Rule" id="MF_01539"/>
    </source>
</evidence>
<keyword evidence="3" id="KW-0963">Cytoplasm</keyword>
<reference evidence="4 5" key="1">
    <citation type="submission" date="2023-07" db="EMBL/GenBank/DDBJ databases">
        <title>Genomic Encyclopedia of Type Strains, Phase IV (KMG-IV): sequencing the most valuable type-strain genomes for metagenomic binning, comparative biology and taxonomic classification.</title>
        <authorList>
            <person name="Goeker M."/>
        </authorList>
    </citation>
    <scope>NUCLEOTIDE SEQUENCE [LARGE SCALE GENOMIC DNA]</scope>
    <source>
        <strain evidence="4 5">DSM 19092</strain>
    </source>
</reference>
<dbReference type="HAMAP" id="MF_01539">
    <property type="entry name" value="TmcAL"/>
    <property type="match status" value="1"/>
</dbReference>
<organism evidence="4 5">
    <name type="scientific">Aeribacillus alveayuensis</name>
    <dbReference type="NCBI Taxonomy" id="279215"/>
    <lineage>
        <taxon>Bacteria</taxon>
        <taxon>Bacillati</taxon>
        <taxon>Bacillota</taxon>
        <taxon>Bacilli</taxon>
        <taxon>Bacillales</taxon>
        <taxon>Bacillaceae</taxon>
        <taxon>Aeribacillus</taxon>
    </lineage>
</organism>
<evidence type="ECO:0000256" key="2">
    <source>
        <dbReference type="ARBA" id="ARBA00022694"/>
    </source>
</evidence>
<comment type="catalytic activity">
    <reaction evidence="3">
        <text>cytidine(34) in elongator tRNA(Met) + acetate + ATP = N(4)-acetylcytidine(34) in elongator tRNA(Met) + AMP + diphosphate</text>
        <dbReference type="Rhea" id="RHEA:58144"/>
        <dbReference type="Rhea" id="RHEA-COMP:10693"/>
        <dbReference type="Rhea" id="RHEA-COMP:10694"/>
        <dbReference type="ChEBI" id="CHEBI:30089"/>
        <dbReference type="ChEBI" id="CHEBI:30616"/>
        <dbReference type="ChEBI" id="CHEBI:33019"/>
        <dbReference type="ChEBI" id="CHEBI:74900"/>
        <dbReference type="ChEBI" id="CHEBI:82748"/>
        <dbReference type="ChEBI" id="CHEBI:456215"/>
    </reaction>
</comment>
<evidence type="ECO:0000313" key="5">
    <source>
        <dbReference type="Proteomes" id="UP001225646"/>
    </source>
</evidence>